<name>A0A4Y7RHB6_9FIRM</name>
<keyword evidence="8" id="KW-0800">Toxin</keyword>
<comment type="caution">
    <text evidence="10">The sequence shown here is derived from an EMBL/GenBank/DDBJ whole genome shotgun (WGS) entry which is preliminary data.</text>
</comment>
<evidence type="ECO:0000256" key="4">
    <source>
        <dbReference type="ARBA" id="ARBA00022723"/>
    </source>
</evidence>
<keyword evidence="6 8" id="KW-0460">Magnesium</keyword>
<keyword evidence="3 8" id="KW-0540">Nuclease</keyword>
<reference evidence="10 11" key="1">
    <citation type="journal article" date="2018" name="Environ. Microbiol.">
        <title>Novel energy conservation strategies and behaviour of Pelotomaculum schinkii driving syntrophic propionate catabolism.</title>
        <authorList>
            <person name="Hidalgo-Ahumada C.A.P."/>
            <person name="Nobu M.K."/>
            <person name="Narihiro T."/>
            <person name="Tamaki H."/>
            <person name="Liu W.T."/>
            <person name="Kamagata Y."/>
            <person name="Stams A.J.M."/>
            <person name="Imachi H."/>
            <person name="Sousa D.Z."/>
        </authorList>
    </citation>
    <scope>NUCLEOTIDE SEQUENCE [LARGE SCALE GENOMIC DNA]</scope>
    <source>
        <strain evidence="10 11">HH</strain>
    </source>
</reference>
<dbReference type="Proteomes" id="UP000298324">
    <property type="component" value="Unassembled WGS sequence"/>
</dbReference>
<dbReference type="Pfam" id="PF01850">
    <property type="entry name" value="PIN"/>
    <property type="match status" value="1"/>
</dbReference>
<evidence type="ECO:0000256" key="2">
    <source>
        <dbReference type="ARBA" id="ARBA00022649"/>
    </source>
</evidence>
<keyword evidence="11" id="KW-1185">Reference proteome</keyword>
<protein>
    <recommendedName>
        <fullName evidence="8">Ribonuclease VapC</fullName>
        <shortName evidence="8">RNase VapC</shortName>
        <ecNumber evidence="8">3.1.-.-</ecNumber>
    </recommendedName>
    <alternativeName>
        <fullName evidence="8">Toxin VapC</fullName>
    </alternativeName>
</protein>
<gene>
    <name evidence="10" type="primary">vapC_2</name>
    <name evidence="8" type="synonym">vapC</name>
    <name evidence="10" type="ORF">Psch_01242</name>
</gene>
<dbReference type="AlphaFoldDB" id="A0A4Y7RHB6"/>
<keyword evidence="5 8" id="KW-0378">Hydrolase</keyword>
<evidence type="ECO:0000256" key="3">
    <source>
        <dbReference type="ARBA" id="ARBA00022722"/>
    </source>
</evidence>
<feature type="binding site" evidence="8">
    <location>
        <position position="5"/>
    </location>
    <ligand>
        <name>Mg(2+)</name>
        <dbReference type="ChEBI" id="CHEBI:18420"/>
    </ligand>
</feature>
<dbReference type="InterPro" id="IPR002716">
    <property type="entry name" value="PIN_dom"/>
</dbReference>
<dbReference type="CDD" id="cd18689">
    <property type="entry name" value="PIN_VapC-like"/>
    <property type="match status" value="1"/>
</dbReference>
<dbReference type="GO" id="GO:0090729">
    <property type="term" value="F:toxin activity"/>
    <property type="evidence" value="ECO:0007669"/>
    <property type="project" value="UniProtKB-KW"/>
</dbReference>
<dbReference type="InterPro" id="IPR050556">
    <property type="entry name" value="Type_II_TA_system_RNase"/>
</dbReference>
<keyword evidence="4 8" id="KW-0479">Metal-binding</keyword>
<sequence>MYVFDAYALLAFLEAEEGGVAVKDLLEAPGNRFFISAVNLGEVYYTVLRERGMEVARLVESELSMAQNIRVVEATWERAKAAGQLKARGGISYADCFAAALSIEKDAPLLTGDAEFERVSDKVNIHWLTKKKKGLKK</sequence>
<evidence type="ECO:0000256" key="6">
    <source>
        <dbReference type="ARBA" id="ARBA00022842"/>
    </source>
</evidence>
<feature type="domain" description="PIN" evidence="9">
    <location>
        <begin position="2"/>
        <end position="121"/>
    </location>
</feature>
<dbReference type="SUPFAM" id="SSF88723">
    <property type="entry name" value="PIN domain-like"/>
    <property type="match status" value="1"/>
</dbReference>
<comment type="cofactor">
    <cofactor evidence="1 8">
        <name>Mg(2+)</name>
        <dbReference type="ChEBI" id="CHEBI:18420"/>
    </cofactor>
</comment>
<evidence type="ECO:0000256" key="1">
    <source>
        <dbReference type="ARBA" id="ARBA00001946"/>
    </source>
</evidence>
<dbReference type="HAMAP" id="MF_00265">
    <property type="entry name" value="VapC_Nob1"/>
    <property type="match status" value="1"/>
</dbReference>
<dbReference type="RefSeq" id="WP_190239521.1">
    <property type="nucleotide sequence ID" value="NZ_QFGA01000001.1"/>
</dbReference>
<feature type="binding site" evidence="8">
    <location>
        <position position="95"/>
    </location>
    <ligand>
        <name>Mg(2+)</name>
        <dbReference type="ChEBI" id="CHEBI:18420"/>
    </ligand>
</feature>
<dbReference type="GO" id="GO:0004519">
    <property type="term" value="F:endonuclease activity"/>
    <property type="evidence" value="ECO:0007669"/>
    <property type="project" value="UniProtKB-KW"/>
</dbReference>
<dbReference type="GO" id="GO:0016787">
    <property type="term" value="F:hydrolase activity"/>
    <property type="evidence" value="ECO:0007669"/>
    <property type="project" value="UniProtKB-KW"/>
</dbReference>
<dbReference type="EMBL" id="QFGA01000001">
    <property type="protein sequence ID" value="TEB07687.1"/>
    <property type="molecule type" value="Genomic_DNA"/>
</dbReference>
<dbReference type="GO" id="GO:0004540">
    <property type="term" value="F:RNA nuclease activity"/>
    <property type="evidence" value="ECO:0007669"/>
    <property type="project" value="InterPro"/>
</dbReference>
<dbReference type="PANTHER" id="PTHR33653">
    <property type="entry name" value="RIBONUCLEASE VAPC2"/>
    <property type="match status" value="1"/>
</dbReference>
<organism evidence="10 11">
    <name type="scientific">Pelotomaculum schinkii</name>
    <dbReference type="NCBI Taxonomy" id="78350"/>
    <lineage>
        <taxon>Bacteria</taxon>
        <taxon>Bacillati</taxon>
        <taxon>Bacillota</taxon>
        <taxon>Clostridia</taxon>
        <taxon>Eubacteriales</taxon>
        <taxon>Desulfotomaculaceae</taxon>
        <taxon>Pelotomaculum</taxon>
    </lineage>
</organism>
<evidence type="ECO:0000256" key="5">
    <source>
        <dbReference type="ARBA" id="ARBA00022801"/>
    </source>
</evidence>
<keyword evidence="10" id="KW-0255">Endonuclease</keyword>
<dbReference type="PANTHER" id="PTHR33653:SF1">
    <property type="entry name" value="RIBONUCLEASE VAPC2"/>
    <property type="match status" value="1"/>
</dbReference>
<comment type="similarity">
    <text evidence="7 8">Belongs to the PINc/VapC protein family.</text>
</comment>
<dbReference type="Gene3D" id="3.40.50.1010">
    <property type="entry name" value="5'-nuclease"/>
    <property type="match status" value="1"/>
</dbReference>
<evidence type="ECO:0000313" key="11">
    <source>
        <dbReference type="Proteomes" id="UP000298324"/>
    </source>
</evidence>
<evidence type="ECO:0000256" key="7">
    <source>
        <dbReference type="ARBA" id="ARBA00038093"/>
    </source>
</evidence>
<evidence type="ECO:0000313" key="10">
    <source>
        <dbReference type="EMBL" id="TEB07687.1"/>
    </source>
</evidence>
<keyword evidence="2 8" id="KW-1277">Toxin-antitoxin system</keyword>
<accession>A0A4Y7RHB6</accession>
<evidence type="ECO:0000256" key="8">
    <source>
        <dbReference type="HAMAP-Rule" id="MF_00265"/>
    </source>
</evidence>
<dbReference type="EC" id="3.1.-.-" evidence="8"/>
<proteinExistence type="inferred from homology"/>
<comment type="function">
    <text evidence="8">Toxic component of a toxin-antitoxin (TA) system. An RNase.</text>
</comment>
<dbReference type="GO" id="GO:0000287">
    <property type="term" value="F:magnesium ion binding"/>
    <property type="evidence" value="ECO:0007669"/>
    <property type="project" value="UniProtKB-UniRule"/>
</dbReference>
<evidence type="ECO:0000259" key="9">
    <source>
        <dbReference type="Pfam" id="PF01850"/>
    </source>
</evidence>
<dbReference type="InterPro" id="IPR022907">
    <property type="entry name" value="VapC_family"/>
</dbReference>
<dbReference type="InterPro" id="IPR029060">
    <property type="entry name" value="PIN-like_dom_sf"/>
</dbReference>